<feature type="compositionally biased region" description="Basic and acidic residues" evidence="1">
    <location>
        <begin position="101"/>
        <end position="111"/>
    </location>
</feature>
<feature type="compositionally biased region" description="Basic and acidic residues" evidence="1">
    <location>
        <begin position="62"/>
        <end position="71"/>
    </location>
</feature>
<feature type="region of interest" description="Disordered" evidence="1">
    <location>
        <begin position="27"/>
        <end position="72"/>
    </location>
</feature>
<evidence type="ECO:0000313" key="3">
    <source>
        <dbReference type="Proteomes" id="UP001552299"/>
    </source>
</evidence>
<accession>A0ABD0UMJ0</accession>
<evidence type="ECO:0000256" key="1">
    <source>
        <dbReference type="SAM" id="MobiDB-lite"/>
    </source>
</evidence>
<feature type="region of interest" description="Disordered" evidence="1">
    <location>
        <begin position="101"/>
        <end position="129"/>
    </location>
</feature>
<name>A0ABD0UMJ0_DENTH</name>
<feature type="compositionally biased region" description="Basic and acidic residues" evidence="1">
    <location>
        <begin position="43"/>
        <end position="55"/>
    </location>
</feature>
<gene>
    <name evidence="2" type="ORF">M5K25_017511</name>
</gene>
<dbReference type="PANTHER" id="PTHR34660">
    <property type="entry name" value="MYB-LIKE PROTEIN X"/>
    <property type="match status" value="1"/>
</dbReference>
<protein>
    <submittedName>
        <fullName evidence="2">Uncharacterized protein</fullName>
    </submittedName>
</protein>
<dbReference type="Proteomes" id="UP001552299">
    <property type="component" value="Unassembled WGS sequence"/>
</dbReference>
<proteinExistence type="predicted"/>
<evidence type="ECO:0000313" key="2">
    <source>
        <dbReference type="EMBL" id="KAL0914014.1"/>
    </source>
</evidence>
<reference evidence="2 3" key="1">
    <citation type="journal article" date="2024" name="Plant Biotechnol. J.">
        <title>Dendrobium thyrsiflorum genome and its molecular insights into genes involved in important horticultural traits.</title>
        <authorList>
            <person name="Chen B."/>
            <person name="Wang J.Y."/>
            <person name="Zheng P.J."/>
            <person name="Li K.L."/>
            <person name="Liang Y.M."/>
            <person name="Chen X.F."/>
            <person name="Zhang C."/>
            <person name="Zhao X."/>
            <person name="He X."/>
            <person name="Zhang G.Q."/>
            <person name="Liu Z.J."/>
            <person name="Xu Q."/>
        </authorList>
    </citation>
    <scope>NUCLEOTIDE SEQUENCE [LARGE SCALE GENOMIC DNA]</scope>
    <source>
        <strain evidence="2">GZMU011</strain>
    </source>
</reference>
<keyword evidence="3" id="KW-1185">Reference proteome</keyword>
<sequence>MSRCFPFPSSEISRKDALQVGSIKKLHKECGNANHGREKKREKKENKKRNVDKQEKSKKRSRQQDELDYSVHMKKKRRYEQESELFESLRDWKKDASDQWERSGLTEEHELPSSIPNPCSSLESTQNSGRKSKLLVADMKRKDQGLVLRIKLPLMKHKLSVTAGNTNTQPCCSYGAVAVTNIIRPSSAGKEASCFKEKTLVKQQDLPSTPANEDPCFSGRATETLMPEGLAASDFISNSCGSSSSLELGKCFNDLISNWNPSSFQSYDLNLGSQDWLFSPPRRSPSPHRNLATSCKASKVGLISTSSSQPQASYLPEFDIYQLPYVIPF</sequence>
<comment type="caution">
    <text evidence="2">The sequence shown here is derived from an EMBL/GenBank/DDBJ whole genome shotgun (WGS) entry which is preliminary data.</text>
</comment>
<dbReference type="AlphaFoldDB" id="A0ABD0UMJ0"/>
<feature type="compositionally biased region" description="Polar residues" evidence="1">
    <location>
        <begin position="114"/>
        <end position="129"/>
    </location>
</feature>
<organism evidence="2 3">
    <name type="scientific">Dendrobium thyrsiflorum</name>
    <name type="common">Pinecone-like raceme dendrobium</name>
    <name type="synonym">Orchid</name>
    <dbReference type="NCBI Taxonomy" id="117978"/>
    <lineage>
        <taxon>Eukaryota</taxon>
        <taxon>Viridiplantae</taxon>
        <taxon>Streptophyta</taxon>
        <taxon>Embryophyta</taxon>
        <taxon>Tracheophyta</taxon>
        <taxon>Spermatophyta</taxon>
        <taxon>Magnoliopsida</taxon>
        <taxon>Liliopsida</taxon>
        <taxon>Asparagales</taxon>
        <taxon>Orchidaceae</taxon>
        <taxon>Epidendroideae</taxon>
        <taxon>Malaxideae</taxon>
        <taxon>Dendrobiinae</taxon>
        <taxon>Dendrobium</taxon>
    </lineage>
</organism>
<dbReference type="PANTHER" id="PTHR34660:SF7">
    <property type="entry name" value="DNA LIGASE-LIKE PROTEIN"/>
    <property type="match status" value="1"/>
</dbReference>
<dbReference type="EMBL" id="JANQDX010000013">
    <property type="protein sequence ID" value="KAL0914014.1"/>
    <property type="molecule type" value="Genomic_DNA"/>
</dbReference>